<dbReference type="InterPro" id="IPR003760">
    <property type="entry name" value="PnrA-like"/>
</dbReference>
<dbReference type="PANTHER" id="PTHR34296:SF2">
    <property type="entry name" value="ABC TRANSPORTER GUANOSINE-BINDING PROTEIN NUPN"/>
    <property type="match status" value="1"/>
</dbReference>
<feature type="domain" description="ABC transporter substrate-binding protein PnrA-like" evidence="7">
    <location>
        <begin position="447"/>
        <end position="717"/>
    </location>
</feature>
<gene>
    <name evidence="9" type="ORF">L6E24_08585</name>
</gene>
<dbReference type="SUPFAM" id="SSF53822">
    <property type="entry name" value="Periplasmic binding protein-like I"/>
    <property type="match status" value="2"/>
</dbReference>
<dbReference type="InterPro" id="IPR050957">
    <property type="entry name" value="BMP_lipoprotein"/>
</dbReference>
<evidence type="ECO:0000259" key="8">
    <source>
        <dbReference type="Pfam" id="PF13458"/>
    </source>
</evidence>
<name>A0A9E7PM18_9EURY</name>
<dbReference type="Proteomes" id="UP001060368">
    <property type="component" value="Chromosome"/>
</dbReference>
<dbReference type="Gene3D" id="3.40.50.2300">
    <property type="match status" value="4"/>
</dbReference>
<dbReference type="InterPro" id="IPR028081">
    <property type="entry name" value="Leu-bd"/>
</dbReference>
<keyword evidence="5" id="KW-0472">Membrane</keyword>
<dbReference type="RefSeq" id="WP_257741586.1">
    <property type="nucleotide sequence ID" value="NZ_CP096115.1"/>
</dbReference>
<evidence type="ECO:0000256" key="3">
    <source>
        <dbReference type="ARBA" id="ARBA00022475"/>
    </source>
</evidence>
<keyword evidence="10" id="KW-1185">Reference proteome</keyword>
<evidence type="ECO:0000256" key="6">
    <source>
        <dbReference type="ARBA" id="ARBA00023288"/>
    </source>
</evidence>
<evidence type="ECO:0000256" key="5">
    <source>
        <dbReference type="ARBA" id="ARBA00023136"/>
    </source>
</evidence>
<feature type="domain" description="Leucine-binding protein" evidence="8">
    <location>
        <begin position="51"/>
        <end position="352"/>
    </location>
</feature>
<evidence type="ECO:0000259" key="7">
    <source>
        <dbReference type="Pfam" id="PF02608"/>
    </source>
</evidence>
<evidence type="ECO:0000256" key="2">
    <source>
        <dbReference type="ARBA" id="ARBA00008610"/>
    </source>
</evidence>
<dbReference type="AlphaFoldDB" id="A0A9E7PM18"/>
<reference evidence="9" key="1">
    <citation type="submission" date="2022-04" db="EMBL/GenBank/DDBJ databases">
        <title>Complete genome of Methanoplanus endosymbiosus DSM 3599.</title>
        <authorList>
            <person name="Chen S.-C."/>
            <person name="You Y.-T."/>
            <person name="Zhou Y.-Z."/>
            <person name="Lai M.-C."/>
        </authorList>
    </citation>
    <scope>NUCLEOTIDE SEQUENCE</scope>
    <source>
        <strain evidence="9">DSM 3599</strain>
    </source>
</reference>
<dbReference type="InterPro" id="IPR028082">
    <property type="entry name" value="Peripla_BP_I"/>
</dbReference>
<dbReference type="PROSITE" id="PS51257">
    <property type="entry name" value="PROKAR_LIPOPROTEIN"/>
    <property type="match status" value="1"/>
</dbReference>
<keyword evidence="6" id="KW-0449">Lipoprotein</keyword>
<organism evidence="9 10">
    <name type="scientific">Methanoplanus endosymbiosus</name>
    <dbReference type="NCBI Taxonomy" id="33865"/>
    <lineage>
        <taxon>Archaea</taxon>
        <taxon>Methanobacteriati</taxon>
        <taxon>Methanobacteriota</taxon>
        <taxon>Stenosarchaea group</taxon>
        <taxon>Methanomicrobia</taxon>
        <taxon>Methanomicrobiales</taxon>
        <taxon>Methanomicrobiaceae</taxon>
        <taxon>Methanoplanus</taxon>
    </lineage>
</organism>
<evidence type="ECO:0000313" key="9">
    <source>
        <dbReference type="EMBL" id="UUX91434.1"/>
    </source>
</evidence>
<comment type="subcellular location">
    <subcellularLocation>
        <location evidence="1">Cell membrane</location>
        <topology evidence="1">Lipid-anchor</topology>
    </subcellularLocation>
</comment>
<dbReference type="GO" id="GO:0005886">
    <property type="term" value="C:plasma membrane"/>
    <property type="evidence" value="ECO:0007669"/>
    <property type="project" value="UniProtKB-SubCell"/>
</dbReference>
<evidence type="ECO:0000256" key="4">
    <source>
        <dbReference type="ARBA" id="ARBA00022729"/>
    </source>
</evidence>
<sequence length="743" mass="80370">MGIKQNYNNYFRLFFQFTVLAASALVIFTAGCLGGSETDHSSAGPPQGTTEIKIGVLLPISGEEIFDFKTPVQMAVSDINSAGGIGGTPVKALFFDTDGKEITEIAEEAAGDPDINIFIGPSSSEEALKAAPVFIENKKLLISPSASSMEVSAQFTDSGYFRRTVTGDHAQAAVIFEILKEKGAESACLIYEDSAYGRTFDGYAPEYAESVRIELIKSITLTNDKTQDSDLVYSIAALNPDYIIAAVMPEEAVMIKENLNDAGSDAELFLTDGGRSPYIIEKLGINAEGICGISPSYDPTTGYYIPYSIRNKELPGVFSAQTYDAVMLAAYTAAWNMTHPEETYAEAFESVTATSGIYKGWDSQEAGESISYILSGGKPDVSGASGTLDFRDGMIGPDSGYYACWVIEEGDFRERKYYSSDKQYQPRLPGLSYTGIPAETSEEKGTVWIFYPSVKGDRSFADAAYTGLSSAYEENSFIKREFSLNDAPKVNEIFASGSFTEKPDLVITIGYEFDEYTADWAEKNPDIRFIGVEQSGSNLSNHAVCTFMPYGGSYLAGVLAAEMTETENIGIIAGTDAGVIKPFTEGFKAGAYAYDPDVYTSVNYVSSGFEGFSMPDKAEEVADRMYNSGVDVIIMLAGSSNTGIVNSAINHGGVYLIGEDVDQSYLAPGVIAASVVKNIEGSVKTGINETLAGDFKSGNILYSMENSGTGLLTSDKFTDKYSELMEKWRNAAETEERRYTERI</sequence>
<dbReference type="Pfam" id="PF02608">
    <property type="entry name" value="Bmp"/>
    <property type="match status" value="1"/>
</dbReference>
<keyword evidence="4" id="KW-0732">Signal</keyword>
<proteinExistence type="inferred from homology"/>
<dbReference type="PANTHER" id="PTHR34296">
    <property type="entry name" value="TRANSCRIPTIONAL ACTIVATOR PROTEIN MED"/>
    <property type="match status" value="1"/>
</dbReference>
<evidence type="ECO:0000256" key="1">
    <source>
        <dbReference type="ARBA" id="ARBA00004193"/>
    </source>
</evidence>
<dbReference type="Pfam" id="PF13458">
    <property type="entry name" value="Peripla_BP_6"/>
    <property type="match status" value="1"/>
</dbReference>
<comment type="similarity">
    <text evidence="2">Belongs to the BMP lipoprotein family.</text>
</comment>
<protein>
    <submittedName>
        <fullName evidence="9">BMP family ABC transporter substrate-binding protein</fullName>
    </submittedName>
</protein>
<dbReference type="GeneID" id="74307753"/>
<keyword evidence="3" id="KW-1003">Cell membrane</keyword>
<dbReference type="CDD" id="cd06354">
    <property type="entry name" value="PBP1_PrnA-like"/>
    <property type="match status" value="1"/>
</dbReference>
<dbReference type="CDD" id="cd06268">
    <property type="entry name" value="PBP1_ABC_transporter_LIVBP-like"/>
    <property type="match status" value="1"/>
</dbReference>
<accession>A0A9E7PM18</accession>
<dbReference type="EMBL" id="CP096115">
    <property type="protein sequence ID" value="UUX91434.1"/>
    <property type="molecule type" value="Genomic_DNA"/>
</dbReference>
<evidence type="ECO:0000313" key="10">
    <source>
        <dbReference type="Proteomes" id="UP001060368"/>
    </source>
</evidence>
<dbReference type="KEGG" id="mend:L6E24_08585"/>